<evidence type="ECO:0000313" key="1">
    <source>
        <dbReference type="EMBL" id="MCA5005790.1"/>
    </source>
</evidence>
<keyword evidence="2" id="KW-1185">Reference proteome</keyword>
<gene>
    <name evidence="1" type="ORF">IPZ78_11570</name>
</gene>
<dbReference type="GO" id="GO:0016787">
    <property type="term" value="F:hydrolase activity"/>
    <property type="evidence" value="ECO:0007669"/>
    <property type="project" value="UniProtKB-KW"/>
</dbReference>
<name>A0ABS7Z6H4_9SPHI</name>
<dbReference type="SUPFAM" id="SSF49899">
    <property type="entry name" value="Concanavalin A-like lectins/glucanases"/>
    <property type="match status" value="1"/>
</dbReference>
<sequence length="219" mass="25330">MIHKKHPERIIKFSGFEWVIRDSYPSREGPGNNLFSSSKKNVWIDTEGRLHLKITHDRGKWYCSGIRLKKPLGYGTYTFYVDSDVSKIDVNVVAGMFTYLNDREEIDIEFSKWSDESSYNAQYVVQPADVVGNKHQFDVASGVKPSIHSFEWRENFIFFESLGVKDGDDTVLSKWKYTGDYIPKVNNEKLEINLWLYKGLPPSDLKEVEIILNSVSFSP</sequence>
<dbReference type="InterPro" id="IPR013320">
    <property type="entry name" value="ConA-like_dom_sf"/>
</dbReference>
<keyword evidence="1" id="KW-0378">Hydrolase</keyword>
<dbReference type="EMBL" id="JADEYP010000021">
    <property type="protein sequence ID" value="MCA5005790.1"/>
    <property type="molecule type" value="Genomic_DNA"/>
</dbReference>
<dbReference type="CDD" id="cd00413">
    <property type="entry name" value="Glyco_hydrolase_16"/>
    <property type="match status" value="1"/>
</dbReference>
<comment type="caution">
    <text evidence="1">The sequence shown here is derived from an EMBL/GenBank/DDBJ whole genome shotgun (WGS) entry which is preliminary data.</text>
</comment>
<proteinExistence type="predicted"/>
<dbReference type="Gene3D" id="2.60.120.200">
    <property type="match status" value="1"/>
</dbReference>
<reference evidence="1" key="1">
    <citation type="submission" date="2020-10" db="EMBL/GenBank/DDBJ databases">
        <authorList>
            <person name="Lu T."/>
            <person name="Wang Q."/>
            <person name="Han X."/>
        </authorList>
    </citation>
    <scope>NUCLEOTIDE SEQUENCE</scope>
    <source>
        <strain evidence="1">WQ 366</strain>
    </source>
</reference>
<protein>
    <submittedName>
        <fullName evidence="1">Glycoside hydrolase family 16 protein</fullName>
    </submittedName>
</protein>
<dbReference type="RefSeq" id="WP_225553875.1">
    <property type="nucleotide sequence ID" value="NZ_JADEYP010000021.1"/>
</dbReference>
<accession>A0ABS7Z6H4</accession>
<evidence type="ECO:0000313" key="2">
    <source>
        <dbReference type="Proteomes" id="UP001165302"/>
    </source>
</evidence>
<dbReference type="Proteomes" id="UP001165302">
    <property type="component" value="Unassembled WGS sequence"/>
</dbReference>
<organism evidence="1 2">
    <name type="scientific">Sphingobacterium bovistauri</name>
    <dbReference type="NCBI Taxonomy" id="2781959"/>
    <lineage>
        <taxon>Bacteria</taxon>
        <taxon>Pseudomonadati</taxon>
        <taxon>Bacteroidota</taxon>
        <taxon>Sphingobacteriia</taxon>
        <taxon>Sphingobacteriales</taxon>
        <taxon>Sphingobacteriaceae</taxon>
        <taxon>Sphingobacterium</taxon>
    </lineage>
</organism>